<keyword evidence="8" id="KW-1185">Reference proteome</keyword>
<dbReference type="PANTHER" id="PTHR43003:SF5">
    <property type="entry name" value="DNA-3-METHYLADENINE GLYCOSYLASE"/>
    <property type="match status" value="1"/>
</dbReference>
<dbReference type="SUPFAM" id="SSF48150">
    <property type="entry name" value="DNA-glycosylase"/>
    <property type="match status" value="1"/>
</dbReference>
<dbReference type="GO" id="GO:0032993">
    <property type="term" value="C:protein-DNA complex"/>
    <property type="evidence" value="ECO:0007669"/>
    <property type="project" value="TreeGrafter"/>
</dbReference>
<evidence type="ECO:0000256" key="4">
    <source>
        <dbReference type="ARBA" id="ARBA00022763"/>
    </source>
</evidence>
<proteinExistence type="inferred from homology"/>
<accession>A0A1Y6C0J9</accession>
<dbReference type="EMBL" id="FXAG01000017">
    <property type="protein sequence ID" value="SMF39181.1"/>
    <property type="molecule type" value="Genomic_DNA"/>
</dbReference>
<dbReference type="InterPro" id="IPR003265">
    <property type="entry name" value="HhH-GPD_domain"/>
</dbReference>
<dbReference type="InterPro" id="IPR051912">
    <property type="entry name" value="Alkylbase_DNA_Glycosylase/TA"/>
</dbReference>
<comment type="catalytic activity">
    <reaction evidence="1">
        <text>Hydrolysis of alkylated DNA, releasing 3-methyladenine, 3-methylguanine, 7-methylguanine and 7-methyladenine.</text>
        <dbReference type="EC" id="3.2.2.21"/>
    </reaction>
</comment>
<evidence type="ECO:0000313" key="8">
    <source>
        <dbReference type="Proteomes" id="UP000192920"/>
    </source>
</evidence>
<dbReference type="Gene3D" id="1.10.340.30">
    <property type="entry name" value="Hypothetical protein, domain 2"/>
    <property type="match status" value="1"/>
</dbReference>
<feature type="domain" description="HhH-GPD" evidence="6">
    <location>
        <begin position="47"/>
        <end position="199"/>
    </location>
</feature>
<evidence type="ECO:0000256" key="2">
    <source>
        <dbReference type="ARBA" id="ARBA00010817"/>
    </source>
</evidence>
<dbReference type="InterPro" id="IPR011257">
    <property type="entry name" value="DNA_glycosylase"/>
</dbReference>
<keyword evidence="5" id="KW-0234">DNA repair</keyword>
<dbReference type="CDD" id="cd00056">
    <property type="entry name" value="ENDO3c"/>
    <property type="match status" value="1"/>
</dbReference>
<evidence type="ECO:0000259" key="6">
    <source>
        <dbReference type="SMART" id="SM00478"/>
    </source>
</evidence>
<evidence type="ECO:0000313" key="7">
    <source>
        <dbReference type="EMBL" id="SMF39181.1"/>
    </source>
</evidence>
<dbReference type="GO" id="GO:0006307">
    <property type="term" value="P:DNA alkylation repair"/>
    <property type="evidence" value="ECO:0007669"/>
    <property type="project" value="TreeGrafter"/>
</dbReference>
<dbReference type="RefSeq" id="WP_085277104.1">
    <property type="nucleotide sequence ID" value="NZ_FXAG01000017.1"/>
</dbReference>
<evidence type="ECO:0000256" key="5">
    <source>
        <dbReference type="ARBA" id="ARBA00023204"/>
    </source>
</evidence>
<dbReference type="GO" id="GO:0006285">
    <property type="term" value="P:base-excision repair, AP site formation"/>
    <property type="evidence" value="ECO:0007669"/>
    <property type="project" value="TreeGrafter"/>
</dbReference>
<dbReference type="EC" id="3.2.2.21" evidence="3"/>
<keyword evidence="4" id="KW-0227">DNA damage</keyword>
<dbReference type="Pfam" id="PF00730">
    <property type="entry name" value="HhH-GPD"/>
    <property type="match status" value="1"/>
</dbReference>
<dbReference type="Proteomes" id="UP000192920">
    <property type="component" value="Unassembled WGS sequence"/>
</dbReference>
<dbReference type="GO" id="GO:0008725">
    <property type="term" value="F:DNA-3-methyladenine glycosylase activity"/>
    <property type="evidence" value="ECO:0007669"/>
    <property type="project" value="TreeGrafter"/>
</dbReference>
<sequence length="205" mass="22812">MTPTEWQAACEGLAEADPVMAGLIARFPGSRLVTRGQPFETLLRAIVGQQISLKAADAIWGRLSAVVRCDSPDSILAAPVDALRQVGLSARKADYVQDLAGHFADGRIDPQSFPVLDDEDIIRELVAVRGIGRWTAEMFLIFHLARPDVWAVDDIGLQRAVSGLYLDGLRPTPAALRELGERWRPWRSVASWYLWRHVEPQEVVY</sequence>
<dbReference type="GO" id="GO:0043916">
    <property type="term" value="F:DNA-7-methylguanine glycosylase activity"/>
    <property type="evidence" value="ECO:0007669"/>
    <property type="project" value="TreeGrafter"/>
</dbReference>
<dbReference type="SMART" id="SM00478">
    <property type="entry name" value="ENDO3c"/>
    <property type="match status" value="1"/>
</dbReference>
<dbReference type="FunFam" id="1.10.340.30:FF:000004">
    <property type="entry name" value="DNA-3-methyladenine glycosylase II"/>
    <property type="match status" value="1"/>
</dbReference>
<evidence type="ECO:0000256" key="1">
    <source>
        <dbReference type="ARBA" id="ARBA00000086"/>
    </source>
</evidence>
<reference evidence="8" key="1">
    <citation type="submission" date="2017-04" db="EMBL/GenBank/DDBJ databases">
        <authorList>
            <person name="Varghese N."/>
            <person name="Submissions S."/>
        </authorList>
    </citation>
    <scope>NUCLEOTIDE SEQUENCE [LARGE SCALE GENOMIC DNA]</scope>
    <source>
        <strain evidence="8">DSM 22618</strain>
    </source>
</reference>
<protein>
    <recommendedName>
        <fullName evidence="3">DNA-3-methyladenine glycosylase II</fullName>
        <ecNumber evidence="3">3.2.2.21</ecNumber>
    </recommendedName>
</protein>
<gene>
    <name evidence="7" type="ORF">SAMN02745746_02974</name>
</gene>
<name>A0A1Y6C0J9_9NEIS</name>
<comment type="similarity">
    <text evidence="2">Belongs to the alkylbase DNA glycosidase AlkA family.</text>
</comment>
<dbReference type="GO" id="GO:0032131">
    <property type="term" value="F:alkylated DNA binding"/>
    <property type="evidence" value="ECO:0007669"/>
    <property type="project" value="TreeGrafter"/>
</dbReference>
<organism evidence="7 8">
    <name type="scientific">Pseudogulbenkiania subflava DSM 22618</name>
    <dbReference type="NCBI Taxonomy" id="1123014"/>
    <lineage>
        <taxon>Bacteria</taxon>
        <taxon>Pseudomonadati</taxon>
        <taxon>Pseudomonadota</taxon>
        <taxon>Betaproteobacteria</taxon>
        <taxon>Neisseriales</taxon>
        <taxon>Chromobacteriaceae</taxon>
        <taxon>Pseudogulbenkiania</taxon>
    </lineage>
</organism>
<dbReference type="Gene3D" id="1.10.1670.40">
    <property type="match status" value="1"/>
</dbReference>
<dbReference type="STRING" id="1123014.SAMN02745746_02974"/>
<dbReference type="AlphaFoldDB" id="A0A1Y6C0J9"/>
<dbReference type="PANTHER" id="PTHR43003">
    <property type="entry name" value="DNA-3-METHYLADENINE GLYCOSYLASE"/>
    <property type="match status" value="1"/>
</dbReference>
<evidence type="ECO:0000256" key="3">
    <source>
        <dbReference type="ARBA" id="ARBA00012000"/>
    </source>
</evidence>